<evidence type="ECO:0000313" key="2">
    <source>
        <dbReference type="Proteomes" id="UP000287651"/>
    </source>
</evidence>
<accession>A0A426YTX4</accession>
<dbReference type="EMBL" id="AMZH03010213">
    <property type="protein sequence ID" value="RRT55168.1"/>
    <property type="molecule type" value="Genomic_DNA"/>
</dbReference>
<proteinExistence type="predicted"/>
<organism evidence="1 2">
    <name type="scientific">Ensete ventricosum</name>
    <name type="common">Abyssinian banana</name>
    <name type="synonym">Musa ensete</name>
    <dbReference type="NCBI Taxonomy" id="4639"/>
    <lineage>
        <taxon>Eukaryota</taxon>
        <taxon>Viridiplantae</taxon>
        <taxon>Streptophyta</taxon>
        <taxon>Embryophyta</taxon>
        <taxon>Tracheophyta</taxon>
        <taxon>Spermatophyta</taxon>
        <taxon>Magnoliopsida</taxon>
        <taxon>Liliopsida</taxon>
        <taxon>Zingiberales</taxon>
        <taxon>Musaceae</taxon>
        <taxon>Ensete</taxon>
    </lineage>
</organism>
<name>A0A426YTX4_ENSVE</name>
<sequence>MATSVRLLPSQPLLVCDRHLCDFCCTRLQRAWALLHAAYARLSTSQPLLVCDRHLCDFCCTQLPLAWALLHVAYARLSTVRSSLLHFPAMVRTRCPK</sequence>
<gene>
    <name evidence="1" type="ORF">B296_00030008</name>
</gene>
<dbReference type="AlphaFoldDB" id="A0A426YTX4"/>
<dbReference type="Proteomes" id="UP000287651">
    <property type="component" value="Unassembled WGS sequence"/>
</dbReference>
<reference evidence="1 2" key="1">
    <citation type="journal article" date="2014" name="Agronomy (Basel)">
        <title>A Draft Genome Sequence for Ensete ventricosum, the Drought-Tolerant Tree Against Hunger.</title>
        <authorList>
            <person name="Harrison J."/>
            <person name="Moore K.A."/>
            <person name="Paszkiewicz K."/>
            <person name="Jones T."/>
            <person name="Grant M."/>
            <person name="Ambacheew D."/>
            <person name="Muzemil S."/>
            <person name="Studholme D.J."/>
        </authorList>
    </citation>
    <scope>NUCLEOTIDE SEQUENCE [LARGE SCALE GENOMIC DNA]</scope>
</reference>
<protein>
    <submittedName>
        <fullName evidence="1">Uncharacterized protein</fullName>
    </submittedName>
</protein>
<evidence type="ECO:0000313" key="1">
    <source>
        <dbReference type="EMBL" id="RRT55168.1"/>
    </source>
</evidence>
<comment type="caution">
    <text evidence="1">The sequence shown here is derived from an EMBL/GenBank/DDBJ whole genome shotgun (WGS) entry which is preliminary data.</text>
</comment>